<dbReference type="AlphaFoldDB" id="A0A5N6YFH3"/>
<accession>A0A5N6YFH3</accession>
<feature type="region of interest" description="Disordered" evidence="1">
    <location>
        <begin position="74"/>
        <end position="102"/>
    </location>
</feature>
<dbReference type="Proteomes" id="UP000325558">
    <property type="component" value="Unassembled WGS sequence"/>
</dbReference>
<organism evidence="2">
    <name type="scientific">Aspergillus arachidicola</name>
    <dbReference type="NCBI Taxonomy" id="656916"/>
    <lineage>
        <taxon>Eukaryota</taxon>
        <taxon>Fungi</taxon>
        <taxon>Dikarya</taxon>
        <taxon>Ascomycota</taxon>
        <taxon>Pezizomycotina</taxon>
        <taxon>Eurotiomycetes</taxon>
        <taxon>Eurotiomycetidae</taxon>
        <taxon>Eurotiales</taxon>
        <taxon>Aspergillaceae</taxon>
        <taxon>Aspergillus</taxon>
        <taxon>Aspergillus subgen. Circumdati</taxon>
    </lineage>
</organism>
<evidence type="ECO:0000256" key="1">
    <source>
        <dbReference type="SAM" id="MobiDB-lite"/>
    </source>
</evidence>
<feature type="compositionally biased region" description="Polar residues" evidence="1">
    <location>
        <begin position="76"/>
        <end position="89"/>
    </location>
</feature>
<dbReference type="EMBL" id="ML737125">
    <property type="protein sequence ID" value="KAE8344214.1"/>
    <property type="molecule type" value="Genomic_DNA"/>
</dbReference>
<gene>
    <name evidence="2" type="ORF">BDV24DRAFT_127628</name>
</gene>
<name>A0A5N6YFH3_9EURO</name>
<protein>
    <submittedName>
        <fullName evidence="2">Uncharacterized protein</fullName>
    </submittedName>
</protein>
<reference evidence="2" key="1">
    <citation type="submission" date="2019-04" db="EMBL/GenBank/DDBJ databases">
        <title>Friends and foes A comparative genomics study of 23 Aspergillus species from section Flavi.</title>
        <authorList>
            <consortium name="DOE Joint Genome Institute"/>
            <person name="Kjaerbolling I."/>
            <person name="Vesth T."/>
            <person name="Frisvad J.C."/>
            <person name="Nybo J.L."/>
            <person name="Theobald S."/>
            <person name="Kildgaard S."/>
            <person name="Isbrandt T."/>
            <person name="Kuo A."/>
            <person name="Sato A."/>
            <person name="Lyhne E.K."/>
            <person name="Kogle M.E."/>
            <person name="Wiebenga A."/>
            <person name="Kun R.S."/>
            <person name="Lubbers R.J."/>
            <person name="Makela M.R."/>
            <person name="Barry K."/>
            <person name="Chovatia M."/>
            <person name="Clum A."/>
            <person name="Daum C."/>
            <person name="Haridas S."/>
            <person name="He G."/>
            <person name="LaButti K."/>
            <person name="Lipzen A."/>
            <person name="Mondo S."/>
            <person name="Riley R."/>
            <person name="Salamov A."/>
            <person name="Simmons B.A."/>
            <person name="Magnuson J.K."/>
            <person name="Henrissat B."/>
            <person name="Mortensen U.H."/>
            <person name="Larsen T.O."/>
            <person name="Devries R.P."/>
            <person name="Grigoriev I.V."/>
            <person name="Machida M."/>
            <person name="Baker S.E."/>
            <person name="Andersen M.R."/>
        </authorList>
    </citation>
    <scope>NUCLEOTIDE SEQUENCE</scope>
    <source>
        <strain evidence="2">CBS 117612</strain>
    </source>
</reference>
<sequence>MFILYSTRMVHRYISNWDHAIDVHSPVIKAQSKDKCHFRVIGTQLVRESRTPPSIVLYQRCLHRVRRSNKVLCRTPLSSSLRQDPNSPQAPKGEPQGSMRRD</sequence>
<proteinExistence type="predicted"/>
<evidence type="ECO:0000313" key="2">
    <source>
        <dbReference type="EMBL" id="KAE8344214.1"/>
    </source>
</evidence>